<proteinExistence type="predicted"/>
<dbReference type="EMBL" id="AP024412">
    <property type="protein sequence ID" value="BCR36670.1"/>
    <property type="molecule type" value="Genomic_DNA"/>
</dbReference>
<name>A0A7U9XVS0_9MOLU</name>
<accession>A0A7U9XVS0</accession>
<reference evidence="1" key="1">
    <citation type="submission" date="2021-01" db="EMBL/GenBank/DDBJ databases">
        <title>Draft genome sequence of Acholeplasmataceae bacterium strain Mahy22.</title>
        <authorList>
            <person name="Watanabe M."/>
            <person name="Kojima H."/>
            <person name="Fukui M."/>
        </authorList>
    </citation>
    <scope>NUCLEOTIDE SEQUENCE</scope>
    <source>
        <strain evidence="1">Mahy22</strain>
    </source>
</reference>
<evidence type="ECO:0000313" key="2">
    <source>
        <dbReference type="Proteomes" id="UP000620133"/>
    </source>
</evidence>
<gene>
    <name evidence="1" type="ORF">MPAN_015630</name>
</gene>
<sequence>MRDKLKLLGLRLTELSDYLGFSRPTLYKYLEDYENKKYKAIDYKVKTVFDFIMKKKTLSKIEVINYIIDLNGDKKESNLDKLFKEIKDDDILTKRIIELIDKKGMNFVLNQIKIIVKKGDVKND</sequence>
<keyword evidence="2" id="KW-1185">Reference proteome</keyword>
<organism evidence="1 2">
    <name type="scientific">Mariniplasma anaerobium</name>
    <dbReference type="NCBI Taxonomy" id="2735436"/>
    <lineage>
        <taxon>Bacteria</taxon>
        <taxon>Bacillati</taxon>
        <taxon>Mycoplasmatota</taxon>
        <taxon>Mollicutes</taxon>
        <taxon>Acholeplasmatales</taxon>
        <taxon>Acholeplasmataceae</taxon>
        <taxon>Mariniplasma</taxon>
    </lineage>
</organism>
<dbReference type="AlphaFoldDB" id="A0A7U9XVS0"/>
<evidence type="ECO:0000313" key="1">
    <source>
        <dbReference type="EMBL" id="BCR36670.1"/>
    </source>
</evidence>
<dbReference type="Proteomes" id="UP000620133">
    <property type="component" value="Chromosome"/>
</dbReference>
<dbReference type="KEGG" id="manr:MPAN_015630"/>
<protein>
    <submittedName>
        <fullName evidence="1">Uncharacterized protein</fullName>
    </submittedName>
</protein>
<dbReference type="RefSeq" id="WP_176239316.1">
    <property type="nucleotide sequence ID" value="NZ_AP024412.1"/>
</dbReference>